<dbReference type="OrthoDB" id="9794628at2"/>
<dbReference type="EMBL" id="QJSX01000004">
    <property type="protein sequence ID" value="PYE54793.1"/>
    <property type="molecule type" value="Genomic_DNA"/>
</dbReference>
<dbReference type="PANTHER" id="PTHR33495:SF14">
    <property type="entry name" value="ANTI-SIGMA FACTOR ANTAGONIST"/>
    <property type="match status" value="1"/>
</dbReference>
<organism evidence="4 5">
    <name type="scientific">Deinococcus yavapaiensis KR-236</name>
    <dbReference type="NCBI Taxonomy" id="694435"/>
    <lineage>
        <taxon>Bacteria</taxon>
        <taxon>Thermotogati</taxon>
        <taxon>Deinococcota</taxon>
        <taxon>Deinococci</taxon>
        <taxon>Deinococcales</taxon>
        <taxon>Deinococcaceae</taxon>
        <taxon>Deinococcus</taxon>
    </lineage>
</organism>
<dbReference type="NCBIfam" id="TIGR00377">
    <property type="entry name" value="ant_ant_sig"/>
    <property type="match status" value="1"/>
</dbReference>
<reference evidence="4 5" key="1">
    <citation type="submission" date="2018-06" db="EMBL/GenBank/DDBJ databases">
        <title>Genomic Encyclopedia of Type Strains, Phase IV (KMG-IV): sequencing the most valuable type-strain genomes for metagenomic binning, comparative biology and taxonomic classification.</title>
        <authorList>
            <person name="Goeker M."/>
        </authorList>
    </citation>
    <scope>NUCLEOTIDE SEQUENCE [LARGE SCALE GENOMIC DNA]</scope>
    <source>
        <strain evidence="4 5">DSM 18048</strain>
    </source>
</reference>
<dbReference type="InterPro" id="IPR002645">
    <property type="entry name" value="STAS_dom"/>
</dbReference>
<sequence length="111" mass="11630">MDVSNETRQGVTVVTLDGDIDGKNAGTTQANVLPLIPQDGKLLLDMTKVGYMSSAGLRMLLLLYRQALGKGSSVALVGLSEEIRDTMSATGFLDHFKVASSVDEGVAALSS</sequence>
<dbReference type="InterPro" id="IPR003658">
    <property type="entry name" value="Anti-sigma_ant"/>
</dbReference>
<keyword evidence="5" id="KW-1185">Reference proteome</keyword>
<gene>
    <name evidence="4" type="ORF">DES52_10463</name>
</gene>
<dbReference type="RefSeq" id="WP_110885918.1">
    <property type="nucleotide sequence ID" value="NZ_QJSX01000004.1"/>
</dbReference>
<evidence type="ECO:0000313" key="4">
    <source>
        <dbReference type="EMBL" id="PYE54793.1"/>
    </source>
</evidence>
<dbReference type="SUPFAM" id="SSF52091">
    <property type="entry name" value="SpoIIaa-like"/>
    <property type="match status" value="1"/>
</dbReference>
<proteinExistence type="inferred from homology"/>
<dbReference type="Pfam" id="PF01740">
    <property type="entry name" value="STAS"/>
    <property type="match status" value="1"/>
</dbReference>
<feature type="domain" description="STAS" evidence="3">
    <location>
        <begin position="1"/>
        <end position="109"/>
    </location>
</feature>
<dbReference type="PROSITE" id="PS50801">
    <property type="entry name" value="STAS"/>
    <property type="match status" value="1"/>
</dbReference>
<evidence type="ECO:0000313" key="5">
    <source>
        <dbReference type="Proteomes" id="UP000248326"/>
    </source>
</evidence>
<evidence type="ECO:0000256" key="1">
    <source>
        <dbReference type="ARBA" id="ARBA00009013"/>
    </source>
</evidence>
<name>A0A318SPN9_9DEIO</name>
<protein>
    <recommendedName>
        <fullName evidence="2">Anti-sigma factor antagonist</fullName>
    </recommendedName>
</protein>
<dbReference type="AlphaFoldDB" id="A0A318SPN9"/>
<dbReference type="Gene3D" id="3.30.750.24">
    <property type="entry name" value="STAS domain"/>
    <property type="match status" value="1"/>
</dbReference>
<evidence type="ECO:0000259" key="3">
    <source>
        <dbReference type="PROSITE" id="PS50801"/>
    </source>
</evidence>
<dbReference type="GO" id="GO:0043856">
    <property type="term" value="F:anti-sigma factor antagonist activity"/>
    <property type="evidence" value="ECO:0007669"/>
    <property type="project" value="InterPro"/>
</dbReference>
<dbReference type="InterPro" id="IPR036513">
    <property type="entry name" value="STAS_dom_sf"/>
</dbReference>
<evidence type="ECO:0000256" key="2">
    <source>
        <dbReference type="RuleBase" id="RU003749"/>
    </source>
</evidence>
<comment type="caution">
    <text evidence="4">The sequence shown here is derived from an EMBL/GenBank/DDBJ whole genome shotgun (WGS) entry which is preliminary data.</text>
</comment>
<accession>A0A318SPN9</accession>
<comment type="similarity">
    <text evidence="1 2">Belongs to the anti-sigma-factor antagonist family.</text>
</comment>
<dbReference type="PANTHER" id="PTHR33495">
    <property type="entry name" value="ANTI-SIGMA FACTOR ANTAGONIST TM_1081-RELATED-RELATED"/>
    <property type="match status" value="1"/>
</dbReference>
<dbReference type="CDD" id="cd07043">
    <property type="entry name" value="STAS_anti-anti-sigma_factors"/>
    <property type="match status" value="1"/>
</dbReference>
<dbReference type="Proteomes" id="UP000248326">
    <property type="component" value="Unassembled WGS sequence"/>
</dbReference>